<feature type="region of interest" description="Disordered" evidence="1">
    <location>
        <begin position="79"/>
        <end position="119"/>
    </location>
</feature>
<keyword evidence="3" id="KW-1185">Reference proteome</keyword>
<dbReference type="PANTHER" id="PTHR14614">
    <property type="entry name" value="HEPATOCELLULAR CARCINOMA-ASSOCIATED ANTIGEN"/>
    <property type="match status" value="1"/>
</dbReference>
<protein>
    <recommendedName>
        <fullName evidence="4">FAM86 N-terminal domain-containing protein</fullName>
    </recommendedName>
</protein>
<dbReference type="EMBL" id="LN891057">
    <property type="protein sequence ID" value="CUS10097.1"/>
    <property type="molecule type" value="Genomic_DNA"/>
</dbReference>
<evidence type="ECO:0000256" key="1">
    <source>
        <dbReference type="SAM" id="MobiDB-lite"/>
    </source>
</evidence>
<proteinExistence type="predicted"/>
<dbReference type="PANTHER" id="PTHR14614:SF130">
    <property type="entry name" value="PROTEIN-LYSINE N-METHYLTRANSFERASE EEF2KMT"/>
    <property type="match status" value="1"/>
</dbReference>
<dbReference type="SUPFAM" id="SSF53335">
    <property type="entry name" value="S-adenosyl-L-methionine-dependent methyltransferases"/>
    <property type="match status" value="1"/>
</dbReference>
<organism evidence="2 3">
    <name type="scientific">Tuber aestivum</name>
    <name type="common">summer truffle</name>
    <dbReference type="NCBI Taxonomy" id="59557"/>
    <lineage>
        <taxon>Eukaryota</taxon>
        <taxon>Fungi</taxon>
        <taxon>Dikarya</taxon>
        <taxon>Ascomycota</taxon>
        <taxon>Pezizomycotina</taxon>
        <taxon>Pezizomycetes</taxon>
        <taxon>Pezizales</taxon>
        <taxon>Tuberaceae</taxon>
        <taxon>Tuber</taxon>
    </lineage>
</organism>
<evidence type="ECO:0008006" key="4">
    <source>
        <dbReference type="Google" id="ProtNLM"/>
    </source>
</evidence>
<name>A0A292PUF7_9PEZI</name>
<sequence length="550" mass="60423">MDCQIALLRRQYLQLVEPSCLSFPHLNLLQQSSFQAALCTSLFTPGAWNAAPPPPPERYTARVLKKLISLLSEGGSQARLVPGSAVTENSSQEEEEEGKVRSQFPHKKPKPHQLPVSPKHQEIDERLLSLYTRLLSSLPSPSSTTPFLPTSKENVTYTLPPSPFSGRSIGQPITLFESRALISGSGTTGLRTWEAALALAEYLILSHLGRFYSFPGAAVVAGERLVEEAGSVLELGAGTGLVGIVAARLGAGRVVVTDGDEVVCDDLKAGLERNGVADVVGVRRLVWGEEKEGEGNEGERFDLVVGADVTYDTTAIAHLVAELVRLLNRNPSAKAVISATIRNEVTFSAFRDSCGKELPEYKSPPPSTLPPDTSSNLSCSLSTGRSIGSSSLYNFANSISDIWRTPNRRFDHPIFQLLLKHPLHSRVRVEREQFLGKYCGSLSIVSMKERCHAVQLRIQRFRSQGATDGTAVLEKWCELGECDEGCKEDLTRERKLLEREERIQDGDSCEVMERPSNDEGFEDSHAKECVEAPLYIKTAYQQELQPQHGL</sequence>
<reference evidence="2" key="1">
    <citation type="submission" date="2015-10" db="EMBL/GenBank/DDBJ databases">
        <authorList>
            <person name="Regsiter A."/>
            <person name="william w."/>
        </authorList>
    </citation>
    <scope>NUCLEOTIDE SEQUENCE</scope>
    <source>
        <strain evidence="2">Montdore</strain>
    </source>
</reference>
<evidence type="ECO:0000313" key="2">
    <source>
        <dbReference type="EMBL" id="CUS10097.1"/>
    </source>
</evidence>
<accession>A0A292PUF7</accession>
<dbReference type="GO" id="GO:0008757">
    <property type="term" value="F:S-adenosylmethionine-dependent methyltransferase activity"/>
    <property type="evidence" value="ECO:0007669"/>
    <property type="project" value="UniProtKB-ARBA"/>
</dbReference>
<dbReference type="Gene3D" id="3.40.50.150">
    <property type="entry name" value="Vaccinia Virus protein VP39"/>
    <property type="match status" value="1"/>
</dbReference>
<dbReference type="AlphaFoldDB" id="A0A292PUF7"/>
<dbReference type="CDD" id="cd02440">
    <property type="entry name" value="AdoMet_MTases"/>
    <property type="match status" value="1"/>
</dbReference>
<dbReference type="InterPro" id="IPR029063">
    <property type="entry name" value="SAM-dependent_MTases_sf"/>
</dbReference>
<dbReference type="InterPro" id="IPR019410">
    <property type="entry name" value="Methyltransf_16"/>
</dbReference>
<dbReference type="GO" id="GO:0005737">
    <property type="term" value="C:cytoplasm"/>
    <property type="evidence" value="ECO:0007669"/>
    <property type="project" value="TreeGrafter"/>
</dbReference>
<dbReference type="Pfam" id="PF10294">
    <property type="entry name" value="Methyltransf_16"/>
    <property type="match status" value="1"/>
</dbReference>
<evidence type="ECO:0000313" key="3">
    <source>
        <dbReference type="Proteomes" id="UP001412239"/>
    </source>
</evidence>
<dbReference type="Proteomes" id="UP001412239">
    <property type="component" value="Unassembled WGS sequence"/>
</dbReference>
<gene>
    <name evidence="2" type="ORF">GSTUAT00005818001</name>
</gene>